<protein>
    <submittedName>
        <fullName evidence="2">Uncharacterized protein</fullName>
    </submittedName>
</protein>
<feature type="region of interest" description="Disordered" evidence="1">
    <location>
        <begin position="1"/>
        <end position="55"/>
    </location>
</feature>
<dbReference type="Proteomes" id="UP000821853">
    <property type="component" value="Chromosome 10"/>
</dbReference>
<name>A0A9J6FMU8_HAELO</name>
<accession>A0A9J6FMU8</accession>
<organism evidence="2 3">
    <name type="scientific">Haemaphysalis longicornis</name>
    <name type="common">Bush tick</name>
    <dbReference type="NCBI Taxonomy" id="44386"/>
    <lineage>
        <taxon>Eukaryota</taxon>
        <taxon>Metazoa</taxon>
        <taxon>Ecdysozoa</taxon>
        <taxon>Arthropoda</taxon>
        <taxon>Chelicerata</taxon>
        <taxon>Arachnida</taxon>
        <taxon>Acari</taxon>
        <taxon>Parasitiformes</taxon>
        <taxon>Ixodida</taxon>
        <taxon>Ixodoidea</taxon>
        <taxon>Ixodidae</taxon>
        <taxon>Haemaphysalinae</taxon>
        <taxon>Haemaphysalis</taxon>
    </lineage>
</organism>
<feature type="compositionally biased region" description="Polar residues" evidence="1">
    <location>
        <begin position="34"/>
        <end position="44"/>
    </location>
</feature>
<dbReference type="AlphaFoldDB" id="A0A9J6FMU8"/>
<evidence type="ECO:0000313" key="2">
    <source>
        <dbReference type="EMBL" id="KAH9364167.1"/>
    </source>
</evidence>
<dbReference type="EMBL" id="JABSTR010000002">
    <property type="protein sequence ID" value="KAH9364167.1"/>
    <property type="molecule type" value="Genomic_DNA"/>
</dbReference>
<reference evidence="2 3" key="1">
    <citation type="journal article" date="2020" name="Cell">
        <title>Large-Scale Comparative Analyses of Tick Genomes Elucidate Their Genetic Diversity and Vector Capacities.</title>
        <authorList>
            <consortium name="Tick Genome and Microbiome Consortium (TIGMIC)"/>
            <person name="Jia N."/>
            <person name="Wang J."/>
            <person name="Shi W."/>
            <person name="Du L."/>
            <person name="Sun Y."/>
            <person name="Zhan W."/>
            <person name="Jiang J.F."/>
            <person name="Wang Q."/>
            <person name="Zhang B."/>
            <person name="Ji P."/>
            <person name="Bell-Sakyi L."/>
            <person name="Cui X.M."/>
            <person name="Yuan T.T."/>
            <person name="Jiang B.G."/>
            <person name="Yang W.F."/>
            <person name="Lam T.T."/>
            <person name="Chang Q.C."/>
            <person name="Ding S.J."/>
            <person name="Wang X.J."/>
            <person name="Zhu J.G."/>
            <person name="Ruan X.D."/>
            <person name="Zhao L."/>
            <person name="Wei J.T."/>
            <person name="Ye R.Z."/>
            <person name="Que T.C."/>
            <person name="Du C.H."/>
            <person name="Zhou Y.H."/>
            <person name="Cheng J.X."/>
            <person name="Dai P.F."/>
            <person name="Guo W.B."/>
            <person name="Han X.H."/>
            <person name="Huang E.J."/>
            <person name="Li L.F."/>
            <person name="Wei W."/>
            <person name="Gao Y.C."/>
            <person name="Liu J.Z."/>
            <person name="Shao H.Z."/>
            <person name="Wang X."/>
            <person name="Wang C.C."/>
            <person name="Yang T.C."/>
            <person name="Huo Q.B."/>
            <person name="Li W."/>
            <person name="Chen H.Y."/>
            <person name="Chen S.E."/>
            <person name="Zhou L.G."/>
            <person name="Ni X.B."/>
            <person name="Tian J.H."/>
            <person name="Sheng Y."/>
            <person name="Liu T."/>
            <person name="Pan Y.S."/>
            <person name="Xia L.Y."/>
            <person name="Li J."/>
            <person name="Zhao F."/>
            <person name="Cao W.C."/>
        </authorList>
    </citation>
    <scope>NUCLEOTIDE SEQUENCE [LARGE SCALE GENOMIC DNA]</scope>
    <source>
        <strain evidence="2">HaeL-2018</strain>
    </source>
</reference>
<evidence type="ECO:0000313" key="3">
    <source>
        <dbReference type="Proteomes" id="UP000821853"/>
    </source>
</evidence>
<dbReference type="VEuPathDB" id="VectorBase:HLOH_063291"/>
<evidence type="ECO:0000256" key="1">
    <source>
        <dbReference type="SAM" id="MobiDB-lite"/>
    </source>
</evidence>
<keyword evidence="3" id="KW-1185">Reference proteome</keyword>
<comment type="caution">
    <text evidence="2">The sequence shown here is derived from an EMBL/GenBank/DDBJ whole genome shotgun (WGS) entry which is preliminary data.</text>
</comment>
<proteinExistence type="predicted"/>
<sequence length="141" mass="16258">MSLRDAMANHVSTSKGLKSPRYLLDPPFRRQRRQTNYGPSCRITQQKDHNGSPNHALDQNILISEVRTALSHIRKNTTPRRNGIPTELLANLNNDSFGSLATCLRLNRRQVKVPAEWKFAYIHLIFKPNKPLPLTTYYQYS</sequence>
<gene>
    <name evidence="2" type="ORF">HPB48_016223</name>
</gene>